<dbReference type="SUPFAM" id="SSF53448">
    <property type="entry name" value="Nucleotide-diphospho-sugar transferases"/>
    <property type="match status" value="1"/>
</dbReference>
<dbReference type="GO" id="GO:0016020">
    <property type="term" value="C:membrane"/>
    <property type="evidence" value="ECO:0007669"/>
    <property type="project" value="UniProtKB-SubCell"/>
</dbReference>
<dbReference type="InterPro" id="IPR029044">
    <property type="entry name" value="Nucleotide-diphossugar_trans"/>
</dbReference>
<gene>
    <name evidence="11" type="ORF">FHS27_002001</name>
</gene>
<feature type="transmembrane region" description="Helical" evidence="9">
    <location>
        <begin position="374"/>
        <end position="395"/>
    </location>
</feature>
<comment type="subcellular location">
    <subcellularLocation>
        <location evidence="1">Membrane</location>
        <topology evidence="1">Multi-pass membrane protein</topology>
    </subcellularLocation>
</comment>
<reference evidence="11 12" key="1">
    <citation type="submission" date="2020-08" db="EMBL/GenBank/DDBJ databases">
        <title>Genomic Encyclopedia of Type Strains, Phase III (KMG-III): the genomes of soil and plant-associated and newly described type strains.</title>
        <authorList>
            <person name="Whitman W."/>
        </authorList>
    </citation>
    <scope>NUCLEOTIDE SEQUENCE [LARGE SCALE GENOMIC DNA]</scope>
    <source>
        <strain evidence="11 12">CECT 8075</strain>
    </source>
</reference>
<comment type="pathway">
    <text evidence="3">Sphingolipid metabolism.</text>
</comment>
<dbReference type="GO" id="GO:0006679">
    <property type="term" value="P:glucosylceramide biosynthetic process"/>
    <property type="evidence" value="ECO:0007669"/>
    <property type="project" value="TreeGrafter"/>
</dbReference>
<keyword evidence="4" id="KW-0328">Glycosyltransferase</keyword>
<dbReference type="InterPro" id="IPR025993">
    <property type="entry name" value="Ceramide_glucosylTrfase"/>
</dbReference>
<keyword evidence="7 9" id="KW-1133">Transmembrane helix</keyword>
<dbReference type="Proteomes" id="UP000536179">
    <property type="component" value="Unassembled WGS sequence"/>
</dbReference>
<evidence type="ECO:0000313" key="11">
    <source>
        <dbReference type="EMBL" id="MBB3206193.1"/>
    </source>
</evidence>
<evidence type="ECO:0000256" key="3">
    <source>
        <dbReference type="ARBA" id="ARBA00004991"/>
    </source>
</evidence>
<keyword evidence="6 9" id="KW-0812">Transmembrane</keyword>
<comment type="caution">
    <text evidence="11">The sequence shown here is derived from an EMBL/GenBank/DDBJ whole genome shotgun (WGS) entry which is preliminary data.</text>
</comment>
<feature type="transmembrane region" description="Helical" evidence="9">
    <location>
        <begin position="326"/>
        <end position="346"/>
    </location>
</feature>
<dbReference type="AlphaFoldDB" id="A0A7W5DX67"/>
<dbReference type="Gene3D" id="3.90.550.10">
    <property type="entry name" value="Spore Coat Polysaccharide Biosynthesis Protein SpsA, Chain A"/>
    <property type="match status" value="1"/>
</dbReference>
<dbReference type="PANTHER" id="PTHR12726">
    <property type="entry name" value="CERAMIDE GLUCOSYLTRANSFERASE"/>
    <property type="match status" value="1"/>
</dbReference>
<sequence length="446" mass="49653">MDHKRIDFQPAEPMTLLLAAQIIFGIILFVAVFNSAWVFYLATVLTRRRALPDDQPLGKAAILLSLRGADPKLASCLDRLLTQDYPDYDVLVVVDSKSDPAWPIVQATIERHNCDRLRVWPLTNRRRTCGLKNSSLVQLLDEIDESHQVIALADADLESHPTWLRELVAPLSEPHVGVTFGNRWFLPDRLNTGSLVRQVWNGPGLIVMSFFKIPWAGSMAIKKSLVDSGDIRERLATSIVDDGPVRVIAKQQGLKTVFVPSLIMANREACDLRFAYSFIRRQLTWTRTYFSRLWIPLVAYHLFATSASAVAQVVAVFGLIKGDHLSAALGVIGFFISLTTSVLHHLTIDWCARRAVAAQGERAPRVTVGEFLRLPFNLSLAALIGLLASFVATFARRIVWRGVTYEIRGPWNIRLLGENNANWQSAPAPTDSLADGAMEHAANESL</sequence>
<dbReference type="Pfam" id="PF00535">
    <property type="entry name" value="Glycos_transf_2"/>
    <property type="match status" value="1"/>
</dbReference>
<keyword evidence="5 11" id="KW-0808">Transferase</keyword>
<evidence type="ECO:0000256" key="2">
    <source>
        <dbReference type="ARBA" id="ARBA00004760"/>
    </source>
</evidence>
<feature type="transmembrane region" description="Helical" evidence="9">
    <location>
        <begin position="20"/>
        <end position="42"/>
    </location>
</feature>
<proteinExistence type="predicted"/>
<evidence type="ECO:0000256" key="4">
    <source>
        <dbReference type="ARBA" id="ARBA00022676"/>
    </source>
</evidence>
<dbReference type="InterPro" id="IPR001173">
    <property type="entry name" value="Glyco_trans_2-like"/>
</dbReference>
<evidence type="ECO:0000256" key="1">
    <source>
        <dbReference type="ARBA" id="ARBA00004141"/>
    </source>
</evidence>
<evidence type="ECO:0000259" key="10">
    <source>
        <dbReference type="Pfam" id="PF00535"/>
    </source>
</evidence>
<comment type="pathway">
    <text evidence="2">Lipid metabolism; sphingolipid metabolism.</text>
</comment>
<dbReference type="GO" id="GO:0008120">
    <property type="term" value="F:ceramide glucosyltransferase activity"/>
    <property type="evidence" value="ECO:0007669"/>
    <property type="project" value="TreeGrafter"/>
</dbReference>
<keyword evidence="8 9" id="KW-0472">Membrane</keyword>
<evidence type="ECO:0000313" key="12">
    <source>
        <dbReference type="Proteomes" id="UP000536179"/>
    </source>
</evidence>
<keyword evidence="12" id="KW-1185">Reference proteome</keyword>
<dbReference type="EMBL" id="JACHXU010000005">
    <property type="protein sequence ID" value="MBB3206193.1"/>
    <property type="molecule type" value="Genomic_DNA"/>
</dbReference>
<evidence type="ECO:0000256" key="8">
    <source>
        <dbReference type="ARBA" id="ARBA00023136"/>
    </source>
</evidence>
<evidence type="ECO:0000256" key="9">
    <source>
        <dbReference type="SAM" id="Phobius"/>
    </source>
</evidence>
<feature type="transmembrane region" description="Helical" evidence="9">
    <location>
        <begin position="297"/>
        <end position="320"/>
    </location>
</feature>
<accession>A0A7W5DX67</accession>
<organism evidence="11 12">
    <name type="scientific">Aporhodopirellula rubra</name>
    <dbReference type="NCBI Taxonomy" id="980271"/>
    <lineage>
        <taxon>Bacteria</taxon>
        <taxon>Pseudomonadati</taxon>
        <taxon>Planctomycetota</taxon>
        <taxon>Planctomycetia</taxon>
        <taxon>Pirellulales</taxon>
        <taxon>Pirellulaceae</taxon>
        <taxon>Aporhodopirellula</taxon>
    </lineage>
</organism>
<feature type="domain" description="Glycosyltransferase 2-like" evidence="10">
    <location>
        <begin position="71"/>
        <end position="195"/>
    </location>
</feature>
<protein>
    <submittedName>
        <fullName evidence="11">Cellulose synthase/poly-beta-1,6-N-acetylglucosamine synthase-like glycosyltransferase</fullName>
    </submittedName>
</protein>
<evidence type="ECO:0000256" key="7">
    <source>
        <dbReference type="ARBA" id="ARBA00022989"/>
    </source>
</evidence>
<evidence type="ECO:0000256" key="5">
    <source>
        <dbReference type="ARBA" id="ARBA00022679"/>
    </source>
</evidence>
<name>A0A7W5DX67_9BACT</name>
<evidence type="ECO:0000256" key="6">
    <source>
        <dbReference type="ARBA" id="ARBA00022692"/>
    </source>
</evidence>
<dbReference type="PANTHER" id="PTHR12726:SF0">
    <property type="entry name" value="CERAMIDE GLUCOSYLTRANSFERASE"/>
    <property type="match status" value="1"/>
</dbReference>